<evidence type="ECO:0000256" key="1">
    <source>
        <dbReference type="ARBA" id="ARBA00023015"/>
    </source>
</evidence>
<dbReference type="SUPFAM" id="SSF54909">
    <property type="entry name" value="Dimeric alpha+beta barrel"/>
    <property type="match status" value="1"/>
</dbReference>
<comment type="caution">
    <text evidence="5">The sequence shown here is derived from an EMBL/GenBank/DDBJ whole genome shotgun (WGS) entry which is preliminary data.</text>
</comment>
<sequence length="150" mass="17102">MSKTIDSTDWHLIHLLQQNARESTANLARGLGLARTTVVTRLARLEREGIIRGYSVRLSSDIENTAFRAYCAVSVLPRHNSSMIRSLEKLIEVEEISSVSGQFDYLLILCCKNNEKMDELLDFIRDLEGVKQTQTFVLLKRKVIKGQYSI</sequence>
<evidence type="ECO:0000259" key="4">
    <source>
        <dbReference type="PROSITE" id="PS50956"/>
    </source>
</evidence>
<dbReference type="GO" id="GO:0005829">
    <property type="term" value="C:cytosol"/>
    <property type="evidence" value="ECO:0007669"/>
    <property type="project" value="TreeGrafter"/>
</dbReference>
<dbReference type="GO" id="GO:0043565">
    <property type="term" value="F:sequence-specific DNA binding"/>
    <property type="evidence" value="ECO:0007669"/>
    <property type="project" value="InterPro"/>
</dbReference>
<dbReference type="PROSITE" id="PS50956">
    <property type="entry name" value="HTH_ASNC_2"/>
    <property type="match status" value="1"/>
</dbReference>
<dbReference type="SUPFAM" id="SSF46785">
    <property type="entry name" value="Winged helix' DNA-binding domain"/>
    <property type="match status" value="1"/>
</dbReference>
<dbReference type="InterPro" id="IPR019888">
    <property type="entry name" value="Tscrpt_reg_AsnC-like"/>
</dbReference>
<dbReference type="PRINTS" id="PR00033">
    <property type="entry name" value="HTHASNC"/>
</dbReference>
<feature type="domain" description="HTH asnC-type" evidence="4">
    <location>
        <begin position="5"/>
        <end position="66"/>
    </location>
</feature>
<accession>A0AAJ2BWT2</accession>
<dbReference type="InterPro" id="IPR011008">
    <property type="entry name" value="Dimeric_a/b-barrel"/>
</dbReference>
<evidence type="ECO:0000313" key="6">
    <source>
        <dbReference type="Proteomes" id="UP001268036"/>
    </source>
</evidence>
<dbReference type="InterPro" id="IPR036388">
    <property type="entry name" value="WH-like_DNA-bd_sf"/>
</dbReference>
<dbReference type="Gene3D" id="1.10.10.10">
    <property type="entry name" value="Winged helix-like DNA-binding domain superfamily/Winged helix DNA-binding domain"/>
    <property type="match status" value="1"/>
</dbReference>
<evidence type="ECO:0000313" key="5">
    <source>
        <dbReference type="EMBL" id="MDR6234278.1"/>
    </source>
</evidence>
<reference evidence="5" key="1">
    <citation type="submission" date="2023-08" db="EMBL/GenBank/DDBJ databases">
        <title>Functional and genomic diversity of the sorghum phyllosphere microbiome.</title>
        <authorList>
            <person name="Shade A."/>
        </authorList>
    </citation>
    <scope>NUCLEOTIDE SEQUENCE</scope>
    <source>
        <strain evidence="5">SORGH_AS_0201</strain>
    </source>
</reference>
<evidence type="ECO:0000256" key="3">
    <source>
        <dbReference type="ARBA" id="ARBA00023163"/>
    </source>
</evidence>
<dbReference type="SMART" id="SM00344">
    <property type="entry name" value="HTH_ASNC"/>
    <property type="match status" value="1"/>
</dbReference>
<protein>
    <submittedName>
        <fullName evidence="5">DNA-binding Lrp family transcriptional regulator</fullName>
    </submittedName>
</protein>
<keyword evidence="1" id="KW-0805">Transcription regulation</keyword>
<dbReference type="PANTHER" id="PTHR30154">
    <property type="entry name" value="LEUCINE-RESPONSIVE REGULATORY PROTEIN"/>
    <property type="match status" value="1"/>
</dbReference>
<dbReference type="InterPro" id="IPR000485">
    <property type="entry name" value="AsnC-type_HTH_dom"/>
</dbReference>
<evidence type="ECO:0000256" key="2">
    <source>
        <dbReference type="ARBA" id="ARBA00023125"/>
    </source>
</evidence>
<name>A0AAJ2BWT2_9PSED</name>
<dbReference type="AlphaFoldDB" id="A0AAJ2BWT2"/>
<keyword evidence="2 5" id="KW-0238">DNA-binding</keyword>
<dbReference type="InterPro" id="IPR019887">
    <property type="entry name" value="Tscrpt_reg_AsnC/Lrp_C"/>
</dbReference>
<dbReference type="Proteomes" id="UP001268036">
    <property type="component" value="Unassembled WGS sequence"/>
</dbReference>
<dbReference type="Pfam" id="PF01037">
    <property type="entry name" value="AsnC_trans_reg"/>
    <property type="match status" value="1"/>
</dbReference>
<dbReference type="InterPro" id="IPR036390">
    <property type="entry name" value="WH_DNA-bd_sf"/>
</dbReference>
<dbReference type="EMBL" id="JAVJAF010000001">
    <property type="protein sequence ID" value="MDR6234278.1"/>
    <property type="molecule type" value="Genomic_DNA"/>
</dbReference>
<dbReference type="GO" id="GO:0043200">
    <property type="term" value="P:response to amino acid"/>
    <property type="evidence" value="ECO:0007669"/>
    <property type="project" value="TreeGrafter"/>
</dbReference>
<dbReference type="Gene3D" id="3.30.70.920">
    <property type="match status" value="1"/>
</dbReference>
<gene>
    <name evidence="5" type="ORF">QE440_002019</name>
</gene>
<keyword evidence="3" id="KW-0804">Transcription</keyword>
<proteinExistence type="predicted"/>
<dbReference type="RefSeq" id="WP_309757903.1">
    <property type="nucleotide sequence ID" value="NZ_JAVJAF010000001.1"/>
</dbReference>
<dbReference type="Pfam" id="PF13404">
    <property type="entry name" value="HTH_AsnC-type"/>
    <property type="match status" value="1"/>
</dbReference>
<organism evidence="5 6">
    <name type="scientific">Pseudomonas oryzihabitans</name>
    <dbReference type="NCBI Taxonomy" id="47885"/>
    <lineage>
        <taxon>Bacteria</taxon>
        <taxon>Pseudomonadati</taxon>
        <taxon>Pseudomonadota</taxon>
        <taxon>Gammaproteobacteria</taxon>
        <taxon>Pseudomonadales</taxon>
        <taxon>Pseudomonadaceae</taxon>
        <taxon>Pseudomonas</taxon>
    </lineage>
</organism>
<dbReference type="PANTHER" id="PTHR30154:SF53">
    <property type="entry name" value="HTH-TYPE TRANSCRIPTIONAL REGULATOR LRPC"/>
    <property type="match status" value="1"/>
</dbReference>